<feature type="transmembrane region" description="Helical" evidence="2">
    <location>
        <begin position="339"/>
        <end position="358"/>
    </location>
</feature>
<feature type="domain" description="Swt1-like HEPN" evidence="3">
    <location>
        <begin position="189"/>
        <end position="302"/>
    </location>
</feature>
<dbReference type="EMBL" id="SIHI01000001">
    <property type="protein sequence ID" value="TWT58573.1"/>
    <property type="molecule type" value="Genomic_DNA"/>
</dbReference>
<keyword evidence="2" id="KW-0812">Transmembrane</keyword>
<feature type="region of interest" description="Disordered" evidence="1">
    <location>
        <begin position="21"/>
        <end position="47"/>
    </location>
</feature>
<evidence type="ECO:0000256" key="1">
    <source>
        <dbReference type="SAM" id="MobiDB-lite"/>
    </source>
</evidence>
<reference evidence="4 5" key="1">
    <citation type="submission" date="2019-02" db="EMBL/GenBank/DDBJ databases">
        <title>Deep-cultivation of Planctomycetes and their phenomic and genomic characterization uncovers novel biology.</title>
        <authorList>
            <person name="Wiegand S."/>
            <person name="Jogler M."/>
            <person name="Boedeker C."/>
            <person name="Pinto D."/>
            <person name="Vollmers J."/>
            <person name="Rivas-Marin E."/>
            <person name="Kohn T."/>
            <person name="Peeters S.H."/>
            <person name="Heuer A."/>
            <person name="Rast P."/>
            <person name="Oberbeckmann S."/>
            <person name="Bunk B."/>
            <person name="Jeske O."/>
            <person name="Meyerdierks A."/>
            <person name="Storesund J.E."/>
            <person name="Kallscheuer N."/>
            <person name="Luecker S."/>
            <person name="Lage O.M."/>
            <person name="Pohl T."/>
            <person name="Merkel B.J."/>
            <person name="Hornburger P."/>
            <person name="Mueller R.-W."/>
            <person name="Bruemmer F."/>
            <person name="Labrenz M."/>
            <person name="Spormann A.M."/>
            <person name="Op Den Camp H."/>
            <person name="Overmann J."/>
            <person name="Amann R."/>
            <person name="Jetten M.S.M."/>
            <person name="Mascher T."/>
            <person name="Medema M.H."/>
            <person name="Devos D.P."/>
            <person name="Kaster A.-K."/>
            <person name="Ovreas L."/>
            <person name="Rohde M."/>
            <person name="Galperin M.Y."/>
            <person name="Jogler C."/>
        </authorList>
    </citation>
    <scope>NUCLEOTIDE SEQUENCE [LARGE SCALE GENOMIC DNA]</scope>
    <source>
        <strain evidence="4 5">KOR42</strain>
    </source>
</reference>
<gene>
    <name evidence="4" type="ORF">KOR42_19550</name>
</gene>
<evidence type="ECO:0000313" key="4">
    <source>
        <dbReference type="EMBL" id="TWT58573.1"/>
    </source>
</evidence>
<evidence type="ECO:0000313" key="5">
    <source>
        <dbReference type="Proteomes" id="UP000317243"/>
    </source>
</evidence>
<dbReference type="Pfam" id="PF18731">
    <property type="entry name" value="HEPN_Swt1"/>
    <property type="match status" value="1"/>
</dbReference>
<comment type="caution">
    <text evidence="4">The sequence shown here is derived from an EMBL/GenBank/DDBJ whole genome shotgun (WGS) entry which is preliminary data.</text>
</comment>
<feature type="transmembrane region" description="Helical" evidence="2">
    <location>
        <begin position="364"/>
        <end position="380"/>
    </location>
</feature>
<keyword evidence="2" id="KW-1133">Transmembrane helix</keyword>
<keyword evidence="2" id="KW-0472">Membrane</keyword>
<evidence type="ECO:0000259" key="3">
    <source>
        <dbReference type="Pfam" id="PF18731"/>
    </source>
</evidence>
<keyword evidence="5" id="KW-1185">Reference proteome</keyword>
<protein>
    <recommendedName>
        <fullName evidence="3">Swt1-like HEPN domain-containing protein</fullName>
    </recommendedName>
</protein>
<sequence>MRRNINFGGIPVAGLMWVRCSQHQQDDDEDSEQERQNRVKPNLMPPLLDNDLQESRCPPILDANLSFHQQINRYGKNGTCDSPQKPRLTEHNFRKHYQSPNKSELAEEPDTFEAQQRCRLQRLPGLITLSNVIGIFVLFHSKAIGLDDRTGCPKFIIAERVFIDNNSPEPSLPLKSITVATNRERISTGLDLLTEGLAPYVEEKLRKIHRDNWIRSVESSFRDDRSRLTQDGKSIDWDAHSLLTVMWDQWNSVFRHDLGHYERSLVSELREFRNRWAHQQAFTFDDVFRVLDSCHRLLKSVDAKNVVVIEREKTDLLESHVAEKVNSQVQKTAFQRNKWWVIGIYALCCCLIIIHAIMFSNEGSITLISFVLLIFIYLIYQQFKMEAPLLYGPRECPRCHRIVYRKPCPYCQLGANE</sequence>
<proteinExistence type="predicted"/>
<dbReference type="Proteomes" id="UP000317243">
    <property type="component" value="Unassembled WGS sequence"/>
</dbReference>
<organism evidence="4 5">
    <name type="scientific">Thalassoglobus neptunius</name>
    <dbReference type="NCBI Taxonomy" id="1938619"/>
    <lineage>
        <taxon>Bacteria</taxon>
        <taxon>Pseudomonadati</taxon>
        <taxon>Planctomycetota</taxon>
        <taxon>Planctomycetia</taxon>
        <taxon>Planctomycetales</taxon>
        <taxon>Planctomycetaceae</taxon>
        <taxon>Thalassoglobus</taxon>
    </lineage>
</organism>
<name>A0A5C5X8G3_9PLAN</name>
<evidence type="ECO:0000256" key="2">
    <source>
        <dbReference type="SAM" id="Phobius"/>
    </source>
</evidence>
<dbReference type="InterPro" id="IPR041650">
    <property type="entry name" value="HEPN_Swt1"/>
</dbReference>
<dbReference type="AlphaFoldDB" id="A0A5C5X8G3"/>
<feature type="region of interest" description="Disordered" evidence="1">
    <location>
        <begin position="76"/>
        <end position="110"/>
    </location>
</feature>
<accession>A0A5C5X8G3</accession>